<evidence type="ECO:0000313" key="5">
    <source>
        <dbReference type="Proteomes" id="UP000239757"/>
    </source>
</evidence>
<protein>
    <recommendedName>
        <fullName evidence="3">Cupin type-1 domain-containing protein</fullName>
    </recommendedName>
</protein>
<dbReference type="PANTHER" id="PTHR31189">
    <property type="entry name" value="OS03G0336100 PROTEIN-RELATED"/>
    <property type="match status" value="1"/>
</dbReference>
<dbReference type="SUPFAM" id="SSF51182">
    <property type="entry name" value="RmlC-like cupins"/>
    <property type="match status" value="1"/>
</dbReference>
<dbReference type="InterPro" id="IPR006045">
    <property type="entry name" value="Cupin_1"/>
</dbReference>
<dbReference type="CDD" id="cd02245">
    <property type="entry name" value="cupin_7S_vicilin-like_C"/>
    <property type="match status" value="1"/>
</dbReference>
<dbReference type="PANTHER" id="PTHR31189:SF2">
    <property type="entry name" value="RMLC-LIKE CUPINS SUPERFAMILY PROTEIN"/>
    <property type="match status" value="1"/>
</dbReference>
<sequence length="451" mass="51003">MGKRVWLLLVVIVLGYGATMAMGYKGEKPKSGEGDVKQEWFLLPNSESVIKTDAGEMRVVRSHGGRIFEKLLHIGFIKMEPRTLFLPLYLDSNLILFIHAGQATVGLIYKDHMVERELKNGDVYQIPAGSTFYILNTEESQRLHIICSIDPSESLNMGTFQPFFIGEGTYPTSVLAGFGSETLSTAFNVSASKVSGILRKQQEGPIVYLTHSHGSSIWTKFLLLEQQDRLKHVKRMVQERTEEEKEWSWWKLLPNIFGIQDGNKKHKAPKSYNIYKKSPDFKNNYGWRTEVDGSEYKPLKNAGIGIFLVNLTAGSMLAPHLNPRATEYSIVLRGSGRVQVVYPNGTLAMDTYVKEGDMFWVPRYFPFCQIASKSEPFKFLGFTTSSHKNRPQFLVGANSLFHTLNNLELADAFGVSKKRIRRLINAQHESVILPSSSLTDDDDKKNKVFAF</sequence>
<feature type="domain" description="Cupin type-1" evidence="3">
    <location>
        <begin position="41"/>
        <end position="195"/>
    </location>
</feature>
<dbReference type="AlphaFoldDB" id="A0A2P5Y6W0"/>
<accession>A0A2P5Y6W0</accession>
<dbReference type="OrthoDB" id="2019862at2759"/>
<organism evidence="4 5">
    <name type="scientific">Gossypium barbadense</name>
    <name type="common">Sea Island cotton</name>
    <name type="synonym">Hibiscus barbadensis</name>
    <dbReference type="NCBI Taxonomy" id="3634"/>
    <lineage>
        <taxon>Eukaryota</taxon>
        <taxon>Viridiplantae</taxon>
        <taxon>Streptophyta</taxon>
        <taxon>Embryophyta</taxon>
        <taxon>Tracheophyta</taxon>
        <taxon>Spermatophyta</taxon>
        <taxon>Magnoliopsida</taxon>
        <taxon>eudicotyledons</taxon>
        <taxon>Gunneridae</taxon>
        <taxon>Pentapetalae</taxon>
        <taxon>rosids</taxon>
        <taxon>malvids</taxon>
        <taxon>Malvales</taxon>
        <taxon>Malvaceae</taxon>
        <taxon>Malvoideae</taxon>
        <taxon>Gossypium</taxon>
    </lineage>
</organism>
<dbReference type="EMBL" id="KZ663610">
    <property type="protein sequence ID" value="PPS11312.1"/>
    <property type="molecule type" value="Genomic_DNA"/>
</dbReference>
<feature type="domain" description="Cupin type-1" evidence="3">
    <location>
        <begin position="272"/>
        <end position="421"/>
    </location>
</feature>
<feature type="signal peptide" evidence="2">
    <location>
        <begin position="1"/>
        <end position="21"/>
    </location>
</feature>
<keyword evidence="1 2" id="KW-0732">Signal</keyword>
<feature type="chain" id="PRO_5015127513" description="Cupin type-1 domain-containing protein" evidence="2">
    <location>
        <begin position="22"/>
        <end position="451"/>
    </location>
</feature>
<dbReference type="SMART" id="SM00835">
    <property type="entry name" value="Cupin_1"/>
    <property type="match status" value="2"/>
</dbReference>
<name>A0A2P5Y6W0_GOSBA</name>
<dbReference type="Proteomes" id="UP000239757">
    <property type="component" value="Unassembled WGS sequence"/>
</dbReference>
<dbReference type="InterPro" id="IPR011051">
    <property type="entry name" value="RmlC_Cupin_sf"/>
</dbReference>
<dbReference type="CDD" id="cd02244">
    <property type="entry name" value="cupin_7S_vicilin-like_N"/>
    <property type="match status" value="1"/>
</dbReference>
<evidence type="ECO:0000259" key="3">
    <source>
        <dbReference type="SMART" id="SM00835"/>
    </source>
</evidence>
<reference evidence="4 5" key="1">
    <citation type="submission" date="2015-01" db="EMBL/GenBank/DDBJ databases">
        <title>Genome of allotetraploid Gossypium barbadense reveals genomic plasticity and fiber elongation in cotton evolution.</title>
        <authorList>
            <person name="Chen X."/>
            <person name="Liu X."/>
            <person name="Zhao B."/>
            <person name="Zheng H."/>
            <person name="Hu Y."/>
            <person name="Lu G."/>
            <person name="Yang C."/>
            <person name="Chen J."/>
            <person name="Shan C."/>
            <person name="Zhang L."/>
            <person name="Zhou Y."/>
            <person name="Wang L."/>
            <person name="Guo W."/>
            <person name="Bai Y."/>
            <person name="Ruan J."/>
            <person name="Shangguan X."/>
            <person name="Mao Y."/>
            <person name="Jiang J."/>
            <person name="Zhu Y."/>
            <person name="Lei J."/>
            <person name="Kang H."/>
            <person name="Chen S."/>
            <person name="He X."/>
            <person name="Wang R."/>
            <person name="Wang Y."/>
            <person name="Chen J."/>
            <person name="Wang L."/>
            <person name="Yu S."/>
            <person name="Wang B."/>
            <person name="Wei J."/>
            <person name="Song S."/>
            <person name="Lu X."/>
            <person name="Gao Z."/>
            <person name="Gu W."/>
            <person name="Deng X."/>
            <person name="Ma D."/>
            <person name="Wang S."/>
            <person name="Liang W."/>
            <person name="Fang L."/>
            <person name="Cai C."/>
            <person name="Zhu X."/>
            <person name="Zhou B."/>
            <person name="Zhang Y."/>
            <person name="Chen Z."/>
            <person name="Xu S."/>
            <person name="Zhu R."/>
            <person name="Wang S."/>
            <person name="Zhang T."/>
            <person name="Zhao G."/>
        </authorList>
    </citation>
    <scope>NUCLEOTIDE SEQUENCE [LARGE SCALE GENOMIC DNA]</scope>
    <source>
        <strain evidence="5">cv. Xinhai21</strain>
        <tissue evidence="4">Leaf</tissue>
    </source>
</reference>
<evidence type="ECO:0000313" key="4">
    <source>
        <dbReference type="EMBL" id="PPS11312.1"/>
    </source>
</evidence>
<dbReference type="InterPro" id="IPR014710">
    <property type="entry name" value="RmlC-like_jellyroll"/>
</dbReference>
<gene>
    <name evidence="4" type="ORF">GOBAR_AA09325</name>
</gene>
<dbReference type="Pfam" id="PF00190">
    <property type="entry name" value="Cupin_1"/>
    <property type="match status" value="2"/>
</dbReference>
<proteinExistence type="predicted"/>
<dbReference type="Gene3D" id="2.60.120.10">
    <property type="entry name" value="Jelly Rolls"/>
    <property type="match status" value="2"/>
</dbReference>
<dbReference type="InterPro" id="IPR050253">
    <property type="entry name" value="Seed_Storage-Functional"/>
</dbReference>
<evidence type="ECO:0000256" key="1">
    <source>
        <dbReference type="ARBA" id="ARBA00022729"/>
    </source>
</evidence>
<evidence type="ECO:0000256" key="2">
    <source>
        <dbReference type="SAM" id="SignalP"/>
    </source>
</evidence>